<evidence type="ECO:0000313" key="3">
    <source>
        <dbReference type="Proteomes" id="UP000244005"/>
    </source>
</evidence>
<dbReference type="AlphaFoldDB" id="A0A2R6W2B6"/>
<feature type="compositionally biased region" description="Acidic residues" evidence="1">
    <location>
        <begin position="89"/>
        <end position="100"/>
    </location>
</feature>
<evidence type="ECO:0000313" key="2">
    <source>
        <dbReference type="EMBL" id="PTQ27985.1"/>
    </source>
</evidence>
<reference evidence="3" key="1">
    <citation type="journal article" date="2017" name="Cell">
        <title>Insights into land plant evolution garnered from the Marchantia polymorpha genome.</title>
        <authorList>
            <person name="Bowman J.L."/>
            <person name="Kohchi T."/>
            <person name="Yamato K.T."/>
            <person name="Jenkins J."/>
            <person name="Shu S."/>
            <person name="Ishizaki K."/>
            <person name="Yamaoka S."/>
            <person name="Nishihama R."/>
            <person name="Nakamura Y."/>
            <person name="Berger F."/>
            <person name="Adam C."/>
            <person name="Aki S.S."/>
            <person name="Althoff F."/>
            <person name="Araki T."/>
            <person name="Arteaga-Vazquez M.A."/>
            <person name="Balasubrmanian S."/>
            <person name="Barry K."/>
            <person name="Bauer D."/>
            <person name="Boehm C.R."/>
            <person name="Briginshaw L."/>
            <person name="Caballero-Perez J."/>
            <person name="Catarino B."/>
            <person name="Chen F."/>
            <person name="Chiyoda S."/>
            <person name="Chovatia M."/>
            <person name="Davies K.M."/>
            <person name="Delmans M."/>
            <person name="Demura T."/>
            <person name="Dierschke T."/>
            <person name="Dolan L."/>
            <person name="Dorantes-Acosta A.E."/>
            <person name="Eklund D.M."/>
            <person name="Florent S.N."/>
            <person name="Flores-Sandoval E."/>
            <person name="Fujiyama A."/>
            <person name="Fukuzawa H."/>
            <person name="Galik B."/>
            <person name="Grimanelli D."/>
            <person name="Grimwood J."/>
            <person name="Grossniklaus U."/>
            <person name="Hamada T."/>
            <person name="Haseloff J."/>
            <person name="Hetherington A.J."/>
            <person name="Higo A."/>
            <person name="Hirakawa Y."/>
            <person name="Hundley H.N."/>
            <person name="Ikeda Y."/>
            <person name="Inoue K."/>
            <person name="Inoue S.I."/>
            <person name="Ishida S."/>
            <person name="Jia Q."/>
            <person name="Kakita M."/>
            <person name="Kanazawa T."/>
            <person name="Kawai Y."/>
            <person name="Kawashima T."/>
            <person name="Kennedy M."/>
            <person name="Kinose K."/>
            <person name="Kinoshita T."/>
            <person name="Kohara Y."/>
            <person name="Koide E."/>
            <person name="Komatsu K."/>
            <person name="Kopischke S."/>
            <person name="Kubo M."/>
            <person name="Kyozuka J."/>
            <person name="Lagercrantz U."/>
            <person name="Lin S.S."/>
            <person name="Lindquist E."/>
            <person name="Lipzen A.M."/>
            <person name="Lu C.W."/>
            <person name="De Luna E."/>
            <person name="Martienssen R.A."/>
            <person name="Minamino N."/>
            <person name="Mizutani M."/>
            <person name="Mizutani M."/>
            <person name="Mochizuki N."/>
            <person name="Monte I."/>
            <person name="Mosher R."/>
            <person name="Nagasaki H."/>
            <person name="Nakagami H."/>
            <person name="Naramoto S."/>
            <person name="Nishitani K."/>
            <person name="Ohtani M."/>
            <person name="Okamoto T."/>
            <person name="Okumura M."/>
            <person name="Phillips J."/>
            <person name="Pollak B."/>
            <person name="Reinders A."/>
            <person name="Rovekamp M."/>
            <person name="Sano R."/>
            <person name="Sawa S."/>
            <person name="Schmid M.W."/>
            <person name="Shirakawa M."/>
            <person name="Solano R."/>
            <person name="Spunde A."/>
            <person name="Suetsugu N."/>
            <person name="Sugano S."/>
            <person name="Sugiyama A."/>
            <person name="Sun R."/>
            <person name="Suzuki Y."/>
            <person name="Takenaka M."/>
            <person name="Takezawa D."/>
            <person name="Tomogane H."/>
            <person name="Tsuzuki M."/>
            <person name="Ueda T."/>
            <person name="Umeda M."/>
            <person name="Ward J.M."/>
            <person name="Watanabe Y."/>
            <person name="Yazaki K."/>
            <person name="Yokoyama R."/>
            <person name="Yoshitake Y."/>
            <person name="Yotsui I."/>
            <person name="Zachgo S."/>
            <person name="Schmutz J."/>
        </authorList>
    </citation>
    <scope>NUCLEOTIDE SEQUENCE [LARGE SCALE GENOMIC DNA]</scope>
    <source>
        <strain evidence="3">Tak-1</strain>
    </source>
</reference>
<evidence type="ECO:0000256" key="1">
    <source>
        <dbReference type="SAM" id="MobiDB-lite"/>
    </source>
</evidence>
<name>A0A2R6W2B6_MARPO</name>
<sequence length="109" mass="11580">MVIAGMEKTKALAVGKNGHTKVGKKSKAAENGAAKVVEAEDVEEGEVLPMDAEGGRSGDESPKVDKSSVEDGKVDKSGDAGHNVNRSEEENESDDEEEDEARGRCRSRH</sequence>
<gene>
    <name evidence="2" type="ORF">MARPO_0177s0002</name>
</gene>
<dbReference type="Proteomes" id="UP000244005">
    <property type="component" value="Unassembled WGS sequence"/>
</dbReference>
<dbReference type="Gramene" id="Mp2g18220.1">
    <property type="protein sequence ID" value="Mp2g18220.1.cds1"/>
    <property type="gene ID" value="Mp2g18220"/>
</dbReference>
<dbReference type="EMBL" id="KZ772846">
    <property type="protein sequence ID" value="PTQ27985.1"/>
    <property type="molecule type" value="Genomic_DNA"/>
</dbReference>
<keyword evidence="3" id="KW-1185">Reference proteome</keyword>
<protein>
    <submittedName>
        <fullName evidence="2">Uncharacterized protein</fullName>
    </submittedName>
</protein>
<proteinExistence type="predicted"/>
<feature type="region of interest" description="Disordered" evidence="1">
    <location>
        <begin position="1"/>
        <end position="109"/>
    </location>
</feature>
<feature type="compositionally biased region" description="Basic and acidic residues" evidence="1">
    <location>
        <begin position="53"/>
        <end position="79"/>
    </location>
</feature>
<organism evidence="2 3">
    <name type="scientific">Marchantia polymorpha</name>
    <name type="common">Common liverwort</name>
    <name type="synonym">Marchantia aquatica</name>
    <dbReference type="NCBI Taxonomy" id="3197"/>
    <lineage>
        <taxon>Eukaryota</taxon>
        <taxon>Viridiplantae</taxon>
        <taxon>Streptophyta</taxon>
        <taxon>Embryophyta</taxon>
        <taxon>Marchantiophyta</taxon>
        <taxon>Marchantiopsida</taxon>
        <taxon>Marchantiidae</taxon>
        <taxon>Marchantiales</taxon>
        <taxon>Marchantiaceae</taxon>
        <taxon>Marchantia</taxon>
    </lineage>
</organism>
<accession>A0A2R6W2B6</accession>